<evidence type="ECO:0000313" key="3">
    <source>
        <dbReference type="EMBL" id="EMD88194.1"/>
    </source>
</evidence>
<keyword evidence="2" id="KW-1133">Transmembrane helix</keyword>
<proteinExistence type="predicted"/>
<dbReference type="OrthoDB" id="3800703at2759"/>
<feature type="region of interest" description="Disordered" evidence="1">
    <location>
        <begin position="545"/>
        <end position="569"/>
    </location>
</feature>
<evidence type="ECO:0000256" key="1">
    <source>
        <dbReference type="SAM" id="MobiDB-lite"/>
    </source>
</evidence>
<dbReference type="EMBL" id="KB445581">
    <property type="protein sequence ID" value="EMD88194.1"/>
    <property type="molecule type" value="Genomic_DNA"/>
</dbReference>
<protein>
    <recommendedName>
        <fullName evidence="5">Ubiquitin-like protease family profile domain-containing protein</fullName>
    </recommendedName>
</protein>
<dbReference type="Proteomes" id="UP000016936">
    <property type="component" value="Unassembled WGS sequence"/>
</dbReference>
<keyword evidence="2" id="KW-0812">Transmembrane</keyword>
<feature type="compositionally biased region" description="Acidic residues" evidence="1">
    <location>
        <begin position="545"/>
        <end position="554"/>
    </location>
</feature>
<keyword evidence="2" id="KW-0472">Membrane</keyword>
<dbReference type="AlphaFoldDB" id="M2TNS9"/>
<keyword evidence="4" id="KW-1185">Reference proteome</keyword>
<reference evidence="4" key="2">
    <citation type="journal article" date="2013" name="PLoS Genet.">
        <title>Comparative genome structure, secondary metabolite, and effector coding capacity across Cochliobolus pathogens.</title>
        <authorList>
            <person name="Condon B.J."/>
            <person name="Leng Y."/>
            <person name="Wu D."/>
            <person name="Bushley K.E."/>
            <person name="Ohm R.A."/>
            <person name="Otillar R."/>
            <person name="Martin J."/>
            <person name="Schackwitz W."/>
            <person name="Grimwood J."/>
            <person name="MohdZainudin N."/>
            <person name="Xue C."/>
            <person name="Wang R."/>
            <person name="Manning V.A."/>
            <person name="Dhillon B."/>
            <person name="Tu Z.J."/>
            <person name="Steffenson B.J."/>
            <person name="Salamov A."/>
            <person name="Sun H."/>
            <person name="Lowry S."/>
            <person name="LaButti K."/>
            <person name="Han J."/>
            <person name="Copeland A."/>
            <person name="Lindquist E."/>
            <person name="Barry K."/>
            <person name="Schmutz J."/>
            <person name="Baker S.E."/>
            <person name="Ciuffetti L.M."/>
            <person name="Grigoriev I.V."/>
            <person name="Zhong S."/>
            <person name="Turgeon B.G."/>
        </authorList>
    </citation>
    <scope>NUCLEOTIDE SEQUENCE [LARGE SCALE GENOMIC DNA]</scope>
    <source>
        <strain evidence="4">C5 / ATCC 48332 / race O</strain>
    </source>
</reference>
<feature type="region of interest" description="Disordered" evidence="1">
    <location>
        <begin position="480"/>
        <end position="529"/>
    </location>
</feature>
<organism evidence="3 4">
    <name type="scientific">Cochliobolus heterostrophus (strain C5 / ATCC 48332 / race O)</name>
    <name type="common">Southern corn leaf blight fungus</name>
    <name type="synonym">Bipolaris maydis</name>
    <dbReference type="NCBI Taxonomy" id="701091"/>
    <lineage>
        <taxon>Eukaryota</taxon>
        <taxon>Fungi</taxon>
        <taxon>Dikarya</taxon>
        <taxon>Ascomycota</taxon>
        <taxon>Pezizomycotina</taxon>
        <taxon>Dothideomycetes</taxon>
        <taxon>Pleosporomycetidae</taxon>
        <taxon>Pleosporales</taxon>
        <taxon>Pleosporineae</taxon>
        <taxon>Pleosporaceae</taxon>
        <taxon>Bipolaris</taxon>
    </lineage>
</organism>
<name>M2TNS9_COCH5</name>
<accession>M2TNS9</accession>
<feature type="transmembrane region" description="Helical" evidence="2">
    <location>
        <begin position="316"/>
        <end position="333"/>
    </location>
</feature>
<sequence length="754" mass="84070">MVLAGLLGVHFLVNVVGMYLLDTFPGGEVNTEYGTCWKDDGVMRALESWGWWARSIVVSGAVIGVMGFCTMIGYFFMALFAARMNQLDRQRPIGLQNLAPSRRTGNFNVTSPTSTMAEIAQDTPTTQTDTDHIRTWLKEPLLEFSYNDFDRQIQVREYLNITTTNPDDPAHWLESSSIDTVLALLTLKYHRSDVYILPMYHGGMLYDIGGHDAEYVFDEDQDCDPLKPVRDRKHRWIIVPVNEQTLQKEESMELSWAMGQAQDRNGSKGNDAASKDMASGGHCGLLVIDKRKKTARWIDGKLTLSPSRNKPGRMKINHMFVLGAVAATMVRGVERVLGLEHGSFHAKTVKYVPNQSEHNSFKRDGGASCGPYIIAFLEYVLSTKGRLADFDNVFKVGNWKRNCEGMAFDSLKTRVHMQEIIQNKSEKLQGEEEPPLKLSKEVYGILRPKVLGTLVAARWREWEGMRDRIDFDDYKFGGGKRRRGRGRRSGGGSSGNSGSGRGSSNGGGGGGGGSSGGDDSNDSDKGDIGNDEAEEEARIINLIETDEEDLDDNFFDPQDPAADPVSKKHLRDEIRSQLKNYIGMPTKDGAYLRAFEIQKEAAKVIEFNNSTRVAPEPASRTAPRTTPKPTSTPDPARPTRISILQYPEGITTAPLDFASTSEVPSKTLLLWRLANIERIDACQLGSKTTEDGISVRAILQVLSGVEFGKEPDERLTKIWINDPEVFNRKDRYDNLLPGIIAWKMKDRLAELITR</sequence>
<dbReference type="SUPFAM" id="SSF54001">
    <property type="entry name" value="Cysteine proteinases"/>
    <property type="match status" value="1"/>
</dbReference>
<dbReference type="HOGENOM" id="CLU_393875_0_0_1"/>
<evidence type="ECO:0008006" key="5">
    <source>
        <dbReference type="Google" id="ProtNLM"/>
    </source>
</evidence>
<evidence type="ECO:0000256" key="2">
    <source>
        <dbReference type="SAM" id="Phobius"/>
    </source>
</evidence>
<dbReference type="OMA" id="WREWEGM"/>
<feature type="region of interest" description="Disordered" evidence="1">
    <location>
        <begin position="612"/>
        <end position="639"/>
    </location>
</feature>
<evidence type="ECO:0000313" key="4">
    <source>
        <dbReference type="Proteomes" id="UP000016936"/>
    </source>
</evidence>
<feature type="transmembrane region" description="Helical" evidence="2">
    <location>
        <begin position="56"/>
        <end position="82"/>
    </location>
</feature>
<dbReference type="eggNOG" id="ENOG502TCMH">
    <property type="taxonomic scope" value="Eukaryota"/>
</dbReference>
<dbReference type="InterPro" id="IPR038765">
    <property type="entry name" value="Papain-like_cys_pep_sf"/>
</dbReference>
<reference evidence="3 4" key="1">
    <citation type="journal article" date="2012" name="PLoS Pathog.">
        <title>Diverse lifestyles and strategies of plant pathogenesis encoded in the genomes of eighteen Dothideomycetes fungi.</title>
        <authorList>
            <person name="Ohm R.A."/>
            <person name="Feau N."/>
            <person name="Henrissat B."/>
            <person name="Schoch C.L."/>
            <person name="Horwitz B.A."/>
            <person name="Barry K.W."/>
            <person name="Condon B.J."/>
            <person name="Copeland A.C."/>
            <person name="Dhillon B."/>
            <person name="Glaser F."/>
            <person name="Hesse C.N."/>
            <person name="Kosti I."/>
            <person name="LaButti K."/>
            <person name="Lindquist E.A."/>
            <person name="Lucas S."/>
            <person name="Salamov A.A."/>
            <person name="Bradshaw R.E."/>
            <person name="Ciuffetti L."/>
            <person name="Hamelin R.C."/>
            <person name="Kema G.H.J."/>
            <person name="Lawrence C."/>
            <person name="Scott J.A."/>
            <person name="Spatafora J.W."/>
            <person name="Turgeon B.G."/>
            <person name="de Wit P.J.G.M."/>
            <person name="Zhong S."/>
            <person name="Goodwin S.B."/>
            <person name="Grigoriev I.V."/>
        </authorList>
    </citation>
    <scope>NUCLEOTIDE SEQUENCE [LARGE SCALE GENOMIC DNA]</scope>
    <source>
        <strain evidence="4">C5 / ATCC 48332 / race O</strain>
    </source>
</reference>
<feature type="compositionally biased region" description="Gly residues" evidence="1">
    <location>
        <begin position="489"/>
        <end position="516"/>
    </location>
</feature>
<gene>
    <name evidence="3" type="ORF">COCHEDRAFT_1159381</name>
</gene>